<reference evidence="4 5" key="1">
    <citation type="submission" date="2017-09" db="EMBL/GenBank/DDBJ databases">
        <authorList>
            <consortium name="International Durum Wheat Genome Sequencing Consortium (IDWGSC)"/>
            <person name="Milanesi L."/>
        </authorList>
    </citation>
    <scope>NUCLEOTIDE SEQUENCE [LARGE SCALE GENOMIC DNA]</scope>
    <source>
        <strain evidence="5">cv. Svevo</strain>
    </source>
</reference>
<dbReference type="Proteomes" id="UP000324705">
    <property type="component" value="Chromosome 2B"/>
</dbReference>
<dbReference type="FunFam" id="3.30.530.20:FF:000033">
    <property type="entry name" value="S-norcoclaurine synthase"/>
    <property type="match status" value="1"/>
</dbReference>
<evidence type="ECO:0000256" key="2">
    <source>
        <dbReference type="ARBA" id="ARBA00009744"/>
    </source>
</evidence>
<evidence type="ECO:0000313" key="4">
    <source>
        <dbReference type="EMBL" id="VAH51614.1"/>
    </source>
</evidence>
<dbReference type="PANTHER" id="PTHR31213:SF139">
    <property type="entry name" value="BET V I_MAJOR LATEX PROTEIN DOMAIN-CONTAINING PROTEIN"/>
    <property type="match status" value="1"/>
</dbReference>
<evidence type="ECO:0000256" key="1">
    <source>
        <dbReference type="ARBA" id="ARBA00004123"/>
    </source>
</evidence>
<dbReference type="EMBL" id="LT934114">
    <property type="protein sequence ID" value="VAH51614.1"/>
    <property type="molecule type" value="Genomic_DNA"/>
</dbReference>
<feature type="domain" description="Bet v I/Major latex protein" evidence="3">
    <location>
        <begin position="66"/>
        <end position="202"/>
    </location>
</feature>
<keyword evidence="5" id="KW-1185">Reference proteome</keyword>
<dbReference type="PRINTS" id="PR00634">
    <property type="entry name" value="BETALLERGEN"/>
</dbReference>
<accession>A0A9R1PYJ1</accession>
<dbReference type="Gramene" id="TRITD2Bv1G217480.1">
    <property type="protein sequence ID" value="TRITD2Bv1G217480.1"/>
    <property type="gene ID" value="TRITD2Bv1G217480"/>
</dbReference>
<dbReference type="GO" id="GO:0009738">
    <property type="term" value="P:abscisic acid-activated signaling pathway"/>
    <property type="evidence" value="ECO:0007669"/>
    <property type="project" value="InterPro"/>
</dbReference>
<evidence type="ECO:0000259" key="3">
    <source>
        <dbReference type="Pfam" id="PF00407"/>
    </source>
</evidence>
<dbReference type="InterPro" id="IPR050279">
    <property type="entry name" value="Plant_def-hormone_signal"/>
</dbReference>
<dbReference type="Pfam" id="PF00407">
    <property type="entry name" value="Bet_v_1"/>
    <property type="match status" value="1"/>
</dbReference>
<organism evidence="4 5">
    <name type="scientific">Triticum turgidum subsp. durum</name>
    <name type="common">Durum wheat</name>
    <name type="synonym">Triticum durum</name>
    <dbReference type="NCBI Taxonomy" id="4567"/>
    <lineage>
        <taxon>Eukaryota</taxon>
        <taxon>Viridiplantae</taxon>
        <taxon>Streptophyta</taxon>
        <taxon>Embryophyta</taxon>
        <taxon>Tracheophyta</taxon>
        <taxon>Spermatophyta</taxon>
        <taxon>Magnoliopsida</taxon>
        <taxon>Liliopsida</taxon>
        <taxon>Poales</taxon>
        <taxon>Poaceae</taxon>
        <taxon>BOP clade</taxon>
        <taxon>Pooideae</taxon>
        <taxon>Triticodae</taxon>
        <taxon>Triticeae</taxon>
        <taxon>Triticinae</taxon>
        <taxon>Triticum</taxon>
    </lineage>
</organism>
<sequence>MKGSLCHEFETGLPAADVWEIYGGLRIGQLVPELLPHMLKKVELVDGDGGVGTVLHLTYSPELIEAMKGSLCHDFETGLPAAEVWEMYRGLGISQVVPQLLPDIFKKAKLVEGDGGVGTVLHLTFSHGVAPLEYQKEKFIKIDHENYVKEAIIVEGGLLDHGFQKYLMRIEIIGQTNKTSTIRSTIEYEVDDDKSGNTSFVSTSALACLAEAITEYIKAQKSAEQAREEMP</sequence>
<dbReference type="GO" id="GO:0005634">
    <property type="term" value="C:nucleus"/>
    <property type="evidence" value="ECO:0007669"/>
    <property type="project" value="UniProtKB-SubCell"/>
</dbReference>
<dbReference type="InterPro" id="IPR023393">
    <property type="entry name" value="START-like_dom_sf"/>
</dbReference>
<protein>
    <recommendedName>
        <fullName evidence="3">Bet v I/Major latex protein domain-containing protein</fullName>
    </recommendedName>
</protein>
<proteinExistence type="inferred from homology"/>
<dbReference type="GO" id="GO:0006952">
    <property type="term" value="P:defense response"/>
    <property type="evidence" value="ECO:0007669"/>
    <property type="project" value="InterPro"/>
</dbReference>
<comment type="similarity">
    <text evidence="2">Belongs to the BetVI family.</text>
</comment>
<dbReference type="InterPro" id="IPR024949">
    <property type="entry name" value="Bet_v_I_allergen"/>
</dbReference>
<dbReference type="AlphaFoldDB" id="A0A9R1PYJ1"/>
<evidence type="ECO:0000313" key="5">
    <source>
        <dbReference type="Proteomes" id="UP000324705"/>
    </source>
</evidence>
<dbReference type="SUPFAM" id="SSF55961">
    <property type="entry name" value="Bet v1-like"/>
    <property type="match status" value="2"/>
</dbReference>
<dbReference type="GO" id="GO:0004864">
    <property type="term" value="F:protein phosphatase inhibitor activity"/>
    <property type="evidence" value="ECO:0007669"/>
    <property type="project" value="InterPro"/>
</dbReference>
<comment type="subcellular location">
    <subcellularLocation>
        <location evidence="1">Nucleus</location>
    </subcellularLocation>
</comment>
<gene>
    <name evidence="4" type="ORF">TRITD_2Bv1G217480</name>
</gene>
<name>A0A9R1PYJ1_TRITD</name>
<dbReference type="CDD" id="cd07816">
    <property type="entry name" value="Bet_v1-like"/>
    <property type="match status" value="1"/>
</dbReference>
<dbReference type="GO" id="GO:0010427">
    <property type="term" value="F:abscisic acid binding"/>
    <property type="evidence" value="ECO:0007669"/>
    <property type="project" value="InterPro"/>
</dbReference>
<dbReference type="Gene3D" id="3.30.530.20">
    <property type="match status" value="2"/>
</dbReference>
<dbReference type="InterPro" id="IPR000916">
    <property type="entry name" value="Bet_v_I/MLP"/>
</dbReference>
<dbReference type="PANTHER" id="PTHR31213">
    <property type="entry name" value="OS08G0374000 PROTEIN-RELATED"/>
    <property type="match status" value="1"/>
</dbReference>
<dbReference type="GO" id="GO:0038023">
    <property type="term" value="F:signaling receptor activity"/>
    <property type="evidence" value="ECO:0007669"/>
    <property type="project" value="InterPro"/>
</dbReference>
<dbReference type="GO" id="GO:0005737">
    <property type="term" value="C:cytoplasm"/>
    <property type="evidence" value="ECO:0007669"/>
    <property type="project" value="TreeGrafter"/>
</dbReference>